<dbReference type="Gene3D" id="3.30.420.10">
    <property type="entry name" value="Ribonuclease H-like superfamily/Ribonuclease H"/>
    <property type="match status" value="1"/>
</dbReference>
<dbReference type="InterPro" id="IPR036085">
    <property type="entry name" value="PAZ_dom_sf"/>
</dbReference>
<dbReference type="Pfam" id="PF02171">
    <property type="entry name" value="Piwi"/>
    <property type="match status" value="2"/>
</dbReference>
<dbReference type="PROSITE" id="PS50822">
    <property type="entry name" value="PIWI"/>
    <property type="match status" value="1"/>
</dbReference>
<evidence type="ECO:0000259" key="1">
    <source>
        <dbReference type="PROSITE" id="PS50822"/>
    </source>
</evidence>
<dbReference type="InterPro" id="IPR036397">
    <property type="entry name" value="RNaseH_sf"/>
</dbReference>
<dbReference type="SUPFAM" id="SSF53098">
    <property type="entry name" value="Ribonuclease H-like"/>
    <property type="match status" value="1"/>
</dbReference>
<dbReference type="InterPro" id="IPR003165">
    <property type="entry name" value="Piwi"/>
</dbReference>
<dbReference type="SMART" id="SM00950">
    <property type="entry name" value="Piwi"/>
    <property type="match status" value="1"/>
</dbReference>
<proteinExistence type="predicted"/>
<gene>
    <name evidence="2" type="ORF">OAUR00152_LOCUS13621</name>
</gene>
<dbReference type="SUPFAM" id="SSF101690">
    <property type="entry name" value="PAZ domain"/>
    <property type="match status" value="1"/>
</dbReference>
<dbReference type="Gene3D" id="2.170.260.10">
    <property type="entry name" value="paz domain"/>
    <property type="match status" value="1"/>
</dbReference>
<reference evidence="2" key="1">
    <citation type="submission" date="2021-01" db="EMBL/GenBank/DDBJ databases">
        <authorList>
            <person name="Corre E."/>
            <person name="Pelletier E."/>
            <person name="Niang G."/>
            <person name="Scheremetjew M."/>
            <person name="Finn R."/>
            <person name="Kale V."/>
            <person name="Holt S."/>
            <person name="Cochrane G."/>
            <person name="Meng A."/>
            <person name="Brown T."/>
            <person name="Cohen L."/>
        </authorList>
    </citation>
    <scope>NUCLEOTIDE SEQUENCE</scope>
    <source>
        <strain evidence="2">Isolate 1302-5</strain>
    </source>
</reference>
<dbReference type="EMBL" id="HBKQ01020144">
    <property type="protein sequence ID" value="CAE2235437.1"/>
    <property type="molecule type" value="Transcribed_RNA"/>
</dbReference>
<dbReference type="InterPro" id="IPR012337">
    <property type="entry name" value="RNaseH-like_sf"/>
</dbReference>
<accession>A0A7S4MPU9</accession>
<evidence type="ECO:0000313" key="2">
    <source>
        <dbReference type="EMBL" id="CAE2235437.1"/>
    </source>
</evidence>
<feature type="domain" description="Piwi" evidence="1">
    <location>
        <begin position="536"/>
        <end position="914"/>
    </location>
</feature>
<organism evidence="2">
    <name type="scientific">Odontella aurita</name>
    <dbReference type="NCBI Taxonomy" id="265563"/>
    <lineage>
        <taxon>Eukaryota</taxon>
        <taxon>Sar</taxon>
        <taxon>Stramenopiles</taxon>
        <taxon>Ochrophyta</taxon>
        <taxon>Bacillariophyta</taxon>
        <taxon>Mediophyceae</taxon>
        <taxon>Biddulphiophycidae</taxon>
        <taxon>Eupodiscales</taxon>
        <taxon>Odontellaceae</taxon>
        <taxon>Odontella</taxon>
    </lineage>
</organism>
<dbReference type="AlphaFoldDB" id="A0A7S4MPU9"/>
<dbReference type="Gene3D" id="3.40.50.2300">
    <property type="match status" value="2"/>
</dbReference>
<name>A0A7S4MPU9_9STRA</name>
<dbReference type="GO" id="GO:0003676">
    <property type="term" value="F:nucleic acid binding"/>
    <property type="evidence" value="ECO:0007669"/>
    <property type="project" value="InterPro"/>
</dbReference>
<protein>
    <recommendedName>
        <fullName evidence="1">Piwi domain-containing protein</fullName>
    </recommendedName>
</protein>
<dbReference type="PANTHER" id="PTHR22891">
    <property type="entry name" value="EUKARYOTIC TRANSLATION INITIATION FACTOR 2C"/>
    <property type="match status" value="1"/>
</dbReference>
<sequence>MKDGPEALMVGLRQSIELCENGGVYIQADSAVDFVRRDVDNRDRPIPIVNDQKSEIAGVRVADLRQPIRRDKQDAIKEALEAMTFHVKYEMESTPEFVAKQREKGRSQEQIDRMRTVVRKNKSLRNDSKQNVSIIWRADDPDMYKFDLNERLRRRREANEDTAEDPPKPEWHTVATYFREKKGINLRYPHLPIVFIGNREWFPVEFLTQALHKAKGANSPQHVNDVLAYYDENSGRDGVENIKRLLMKCASLEKHGLHFDHILQQFGITRENRPLEVTARVLPEPVLKFKNSAAAIRNGSWDLRDKEFSSPSELLSFAVVSFAGSSPMPFLDTFFRVARRHRIVLPQNVDCVDAAKRIMVSGRAQTPNEIRDKMGEAITRAKEFFLFDKDHFFQDRHVFFKSRASNPTGGLSDCLVIPPPPHVHGEVALILPRDEVFETHTIVNRSNDLSADARMMAVFKELGTQHPVDPFNYFFDANAMDQQHKVRQNAGSRWQAASFVKFVYLLKDGTIVEESEIRDEPEPAIIVPEKQVDSPLVFVHLEDDSKMPYAVAKMAAHFIFGVQSQCVVRQKFARQRGNKAEQYCSNVCLKVNTKLADKVNQGRAWDTHFRRTPSQPLTSHIPWVHEVPTLVIGLGCSKGIGQDSVTVIGASAALDTNCMIMAQDMKFWQSKASKSGKSRSLISSSVLIHIIKSLFVQFYLFRDEWPKRILYYREGLSEGFSTEAINHEMRCIRKGCQEVLSSRPEFGCPNEEKCSGRGCIFCTPLITFVVCHTNTPIKIVPREESDGNRGNVWSGTCVDKTIVRSKESFSIPSDFAPSKKVALFSGINDSGRDFVLIAQGGMKGTSKPVKFSVFPNENLCYRNSDGTTPLTKELLEDVTYQTSFQYGTATKAVRLVPVLYYSKRLAELGIGYINYLRHGENNLVSVPANAEDGDEEELMFIRKEVRCRLQPCHSQKKETWALFVVAEELMHSLPRHFCSLRVSRSQRRRPLCCHILVPSRMEGGVHLFLQTCLLEINCPALKRKEISPWPWLCPHLMKPG</sequence>